<accession>A0ABQ5W8V2</accession>
<dbReference type="InterPro" id="IPR046335">
    <property type="entry name" value="LacI/GalR-like_sensor"/>
</dbReference>
<keyword evidence="1" id="KW-0805">Transcription regulation</keyword>
<dbReference type="PANTHER" id="PTHR30146">
    <property type="entry name" value="LACI-RELATED TRANSCRIPTIONAL REPRESSOR"/>
    <property type="match status" value="1"/>
</dbReference>
<evidence type="ECO:0000256" key="3">
    <source>
        <dbReference type="ARBA" id="ARBA00023163"/>
    </source>
</evidence>
<dbReference type="PANTHER" id="PTHR30146:SF138">
    <property type="entry name" value="TRANSCRIPTIONAL REGULATORY PROTEIN"/>
    <property type="match status" value="1"/>
</dbReference>
<dbReference type="SUPFAM" id="SSF53822">
    <property type="entry name" value="Periplasmic binding protein-like I"/>
    <property type="match status" value="1"/>
</dbReference>
<evidence type="ECO:0000259" key="4">
    <source>
        <dbReference type="PROSITE" id="PS50932"/>
    </source>
</evidence>
<dbReference type="RefSeq" id="WP_379995844.1">
    <property type="nucleotide sequence ID" value="NZ_JBHLYO010000020.1"/>
</dbReference>
<gene>
    <name evidence="5" type="ORF">GCM10010862_37990</name>
</gene>
<evidence type="ECO:0000256" key="1">
    <source>
        <dbReference type="ARBA" id="ARBA00023015"/>
    </source>
</evidence>
<dbReference type="Gene3D" id="1.10.260.40">
    <property type="entry name" value="lambda repressor-like DNA-binding domains"/>
    <property type="match status" value="1"/>
</dbReference>
<comment type="caution">
    <text evidence="5">The sequence shown here is derived from an EMBL/GenBank/DDBJ whole genome shotgun (WGS) entry which is preliminary data.</text>
</comment>
<keyword evidence="3" id="KW-0804">Transcription</keyword>
<keyword evidence="6" id="KW-1185">Reference proteome</keyword>
<dbReference type="SUPFAM" id="SSF47413">
    <property type="entry name" value="lambda repressor-like DNA-binding domains"/>
    <property type="match status" value="1"/>
</dbReference>
<name>A0ABQ5W8V2_9HYPH</name>
<dbReference type="InterPro" id="IPR000843">
    <property type="entry name" value="HTH_LacI"/>
</dbReference>
<protein>
    <submittedName>
        <fullName evidence="5">LacI family transcriptional regulator</fullName>
    </submittedName>
</protein>
<dbReference type="Proteomes" id="UP001156691">
    <property type="component" value="Unassembled WGS sequence"/>
</dbReference>
<dbReference type="Pfam" id="PF13377">
    <property type="entry name" value="Peripla_BP_3"/>
    <property type="match status" value="1"/>
</dbReference>
<dbReference type="CDD" id="cd01392">
    <property type="entry name" value="HTH_LacI"/>
    <property type="match status" value="1"/>
</dbReference>
<evidence type="ECO:0000313" key="5">
    <source>
        <dbReference type="EMBL" id="GLQ56540.1"/>
    </source>
</evidence>
<dbReference type="PROSITE" id="PS50932">
    <property type="entry name" value="HTH_LACI_2"/>
    <property type="match status" value="1"/>
</dbReference>
<dbReference type="EMBL" id="BSNS01000020">
    <property type="protein sequence ID" value="GLQ56540.1"/>
    <property type="molecule type" value="Genomic_DNA"/>
</dbReference>
<reference evidence="6" key="1">
    <citation type="journal article" date="2019" name="Int. J. Syst. Evol. Microbiol.">
        <title>The Global Catalogue of Microorganisms (GCM) 10K type strain sequencing project: providing services to taxonomists for standard genome sequencing and annotation.</title>
        <authorList>
            <consortium name="The Broad Institute Genomics Platform"/>
            <consortium name="The Broad Institute Genome Sequencing Center for Infectious Disease"/>
            <person name="Wu L."/>
            <person name="Ma J."/>
        </authorList>
    </citation>
    <scope>NUCLEOTIDE SEQUENCE [LARGE SCALE GENOMIC DNA]</scope>
    <source>
        <strain evidence="6">NBRC 112416</strain>
    </source>
</reference>
<proteinExistence type="predicted"/>
<dbReference type="InterPro" id="IPR010982">
    <property type="entry name" value="Lambda_DNA-bd_dom_sf"/>
</dbReference>
<dbReference type="CDD" id="cd06267">
    <property type="entry name" value="PBP1_LacI_sugar_binding-like"/>
    <property type="match status" value="1"/>
</dbReference>
<dbReference type="Pfam" id="PF00356">
    <property type="entry name" value="LacI"/>
    <property type="match status" value="1"/>
</dbReference>
<dbReference type="Gene3D" id="3.40.50.2300">
    <property type="match status" value="2"/>
</dbReference>
<organism evidence="5 6">
    <name type="scientific">Devosia nitrariae</name>
    <dbReference type="NCBI Taxonomy" id="2071872"/>
    <lineage>
        <taxon>Bacteria</taxon>
        <taxon>Pseudomonadati</taxon>
        <taxon>Pseudomonadota</taxon>
        <taxon>Alphaproteobacteria</taxon>
        <taxon>Hyphomicrobiales</taxon>
        <taxon>Devosiaceae</taxon>
        <taxon>Devosia</taxon>
    </lineage>
</organism>
<keyword evidence="2" id="KW-0238">DNA-binding</keyword>
<evidence type="ECO:0000313" key="6">
    <source>
        <dbReference type="Proteomes" id="UP001156691"/>
    </source>
</evidence>
<dbReference type="SMART" id="SM00354">
    <property type="entry name" value="HTH_LACI"/>
    <property type="match status" value="1"/>
</dbReference>
<sequence>MQHGAGGKTHTMADVAKAAGVSKSTVSRAFTQPERLGAETVDRIVKIAQQLGYVPNHTARALSTGRHGNLALIVSDVANPFFPPLIRAAQLQADRSDFCVFLGNSDEDPRQEDKLIDRFVTQVEGLLLVASRLSAERIVFHAKRRPMALINRDVAGIPRVLIDSTTGVRQAIDHLADLGHKHIIYVSGPSSSWANRQRRNALKSAARLHDMAVDVVSPHVPSYDSGRAVVPEILASKATAAVAFDDLTAQGIMTGMAERGISIPDQFSVVGCDDVLGAATYPSLTTVSNRSDEAGRAGVRLLLDMLNGHMAGDTRLVLDTHLVIRNTTASPARPGFHSRQAGTAIG</sequence>
<dbReference type="InterPro" id="IPR028082">
    <property type="entry name" value="Peripla_BP_I"/>
</dbReference>
<evidence type="ECO:0000256" key="2">
    <source>
        <dbReference type="ARBA" id="ARBA00023125"/>
    </source>
</evidence>
<feature type="domain" description="HTH lacI-type" evidence="4">
    <location>
        <begin position="11"/>
        <end position="64"/>
    </location>
</feature>